<dbReference type="eggNOG" id="ENOG5030QTE">
    <property type="taxonomic scope" value="Bacteria"/>
</dbReference>
<dbReference type="RefSeq" id="WP_026989726.1">
    <property type="nucleotide sequence ID" value="NZ_AUGP01000001.1"/>
</dbReference>
<dbReference type="EMBL" id="JRLY01000013">
    <property type="protein sequence ID" value="KGO91937.1"/>
    <property type="molecule type" value="Genomic_DNA"/>
</dbReference>
<protein>
    <submittedName>
        <fullName evidence="1">Uncharacterized protein</fullName>
    </submittedName>
</protein>
<dbReference type="STRING" id="1121898.GCA_000422725_03626"/>
<accession>A0A0A2MGY6</accession>
<keyword evidence="2" id="KW-1185">Reference proteome</keyword>
<gene>
    <name evidence="1" type="ORF">Q766_14940</name>
</gene>
<evidence type="ECO:0000313" key="2">
    <source>
        <dbReference type="Proteomes" id="UP000030111"/>
    </source>
</evidence>
<evidence type="ECO:0000313" key="1">
    <source>
        <dbReference type="EMBL" id="KGO91937.1"/>
    </source>
</evidence>
<comment type="caution">
    <text evidence="1">The sequence shown here is derived from an EMBL/GenBank/DDBJ whole genome shotgun (WGS) entry which is preliminary data.</text>
</comment>
<sequence length="164" mass="19694">MDLGYLKIKIDIQAEHDEYKKKYEYKRKELKREEIKKIFDGFKEFFKADGHFKFKENEHSITAEYKEHGIKLDMDIYNNVDSPDFLLSGTITTYEKEVYEFIAEGVCNKDLTLLPPDVHGQERMIHDTRYYKDFLDGDIEYNFRYRITGREGDYLNMLEVMLAI</sequence>
<reference evidence="1 2" key="1">
    <citation type="submission" date="2013-09" db="EMBL/GenBank/DDBJ databases">
        <authorList>
            <person name="Zeng Z."/>
            <person name="Chen C."/>
        </authorList>
    </citation>
    <scope>NUCLEOTIDE SEQUENCE [LARGE SCALE GENOMIC DNA]</scope>
    <source>
        <strain evidence="1 2">WB 4.1-42</strain>
    </source>
</reference>
<proteinExistence type="predicted"/>
<organism evidence="1 2">
    <name type="scientific">Flavobacterium subsaxonicum WB 4.1-42 = DSM 21790</name>
    <dbReference type="NCBI Taxonomy" id="1121898"/>
    <lineage>
        <taxon>Bacteria</taxon>
        <taxon>Pseudomonadati</taxon>
        <taxon>Bacteroidota</taxon>
        <taxon>Flavobacteriia</taxon>
        <taxon>Flavobacteriales</taxon>
        <taxon>Flavobacteriaceae</taxon>
        <taxon>Flavobacterium</taxon>
    </lineage>
</organism>
<dbReference type="AlphaFoldDB" id="A0A0A2MGY6"/>
<dbReference type="OrthoDB" id="1366035at2"/>
<name>A0A0A2MGY6_9FLAO</name>
<dbReference type="Proteomes" id="UP000030111">
    <property type="component" value="Unassembled WGS sequence"/>
</dbReference>